<dbReference type="InterPro" id="IPR005648">
    <property type="entry name" value="FlgD"/>
</dbReference>
<dbReference type="Proteomes" id="UP001164761">
    <property type="component" value="Chromosome"/>
</dbReference>
<protein>
    <submittedName>
        <fullName evidence="4">Flagellar hook capping protein</fullName>
    </submittedName>
</protein>
<comment type="similarity">
    <text evidence="1">Belongs to the FlgD family.</text>
</comment>
<evidence type="ECO:0000313" key="4">
    <source>
        <dbReference type="EMBL" id="WAH40205.1"/>
    </source>
</evidence>
<evidence type="ECO:0000256" key="1">
    <source>
        <dbReference type="ARBA" id="ARBA00010577"/>
    </source>
</evidence>
<keyword evidence="5" id="KW-1185">Reference proteome</keyword>
<evidence type="ECO:0000256" key="3">
    <source>
        <dbReference type="SAM" id="MobiDB-lite"/>
    </source>
</evidence>
<organism evidence="4 5">
    <name type="scientific">Alicyclobacillus fastidiosus</name>
    <dbReference type="NCBI Taxonomy" id="392011"/>
    <lineage>
        <taxon>Bacteria</taxon>
        <taxon>Bacillati</taxon>
        <taxon>Bacillota</taxon>
        <taxon>Bacilli</taxon>
        <taxon>Bacillales</taxon>
        <taxon>Alicyclobacillaceae</taxon>
        <taxon>Alicyclobacillus</taxon>
    </lineage>
</organism>
<evidence type="ECO:0000256" key="2">
    <source>
        <dbReference type="ARBA" id="ARBA00022795"/>
    </source>
</evidence>
<dbReference type="RefSeq" id="WP_268004102.1">
    <property type="nucleotide sequence ID" value="NZ_BSUT01000001.1"/>
</dbReference>
<keyword evidence="4" id="KW-0966">Cell projection</keyword>
<dbReference type="EMBL" id="CP104067">
    <property type="protein sequence ID" value="WAH40205.1"/>
    <property type="molecule type" value="Genomic_DNA"/>
</dbReference>
<reference evidence="4" key="1">
    <citation type="submission" date="2022-08" db="EMBL/GenBank/DDBJ databases">
        <title>Alicyclobacillus fastidiosus DSM 17978, complete genome.</title>
        <authorList>
            <person name="Wang Q."/>
            <person name="Cai R."/>
            <person name="Wang Z."/>
        </authorList>
    </citation>
    <scope>NUCLEOTIDE SEQUENCE</scope>
    <source>
        <strain evidence="4">DSM 17978</strain>
    </source>
</reference>
<name>A0ABY6ZDJ8_9BACL</name>
<proteinExistence type="inferred from homology"/>
<accession>A0ABY6ZDJ8</accession>
<evidence type="ECO:0000313" key="5">
    <source>
        <dbReference type="Proteomes" id="UP001164761"/>
    </source>
</evidence>
<keyword evidence="4" id="KW-0969">Cilium</keyword>
<feature type="region of interest" description="Disordered" evidence="3">
    <location>
        <begin position="1"/>
        <end position="21"/>
    </location>
</feature>
<keyword evidence="2" id="KW-1005">Bacterial flagellum biogenesis</keyword>
<sequence length="147" mass="15315">MASSISSTSSTAQTAQSQSGSTTVLNQSATLGEDSFLQLLVAQLQNQDPLDPQDNTQMVAQLAQFSALEQMTNVANTDSQVLSAIQSLQSVTSMAFEHQLIGTNISVDDGSGNTVTGQVSSIKISNGEAQVVVNGTSYPLSQVVQMS</sequence>
<dbReference type="Pfam" id="PF03963">
    <property type="entry name" value="FlgD"/>
    <property type="match status" value="1"/>
</dbReference>
<keyword evidence="4" id="KW-0282">Flagellum</keyword>
<gene>
    <name evidence="4" type="ORF">NZD89_17690</name>
</gene>